<dbReference type="GeneID" id="92929523"/>
<name>A0A316RHM6_9BACT</name>
<dbReference type="EMBL" id="DNWC01000009">
    <property type="protein sequence ID" value="HBJ07448.1"/>
    <property type="molecule type" value="Genomic_DNA"/>
</dbReference>
<gene>
    <name evidence="1" type="ORF">DDY73_00440</name>
</gene>
<protein>
    <recommendedName>
        <fullName evidence="3">Outer membrane protein beta-barrel domain-containing protein</fullName>
    </recommendedName>
</protein>
<accession>A0A316RHM6</accession>
<dbReference type="Proteomes" id="UP000262954">
    <property type="component" value="Unassembled WGS sequence"/>
</dbReference>
<dbReference type="RefSeq" id="WP_009317905.1">
    <property type="nucleotide sequence ID" value="NZ_AP028032.1"/>
</dbReference>
<evidence type="ECO:0000313" key="2">
    <source>
        <dbReference type="Proteomes" id="UP000262954"/>
    </source>
</evidence>
<sequence>MKKTILLIIALITGIYSANAQYKKGDIELGGEISYKVTDGFHQFAISPEAEFFLNEHWAINTGISLFGNNHKTRFGISAGVNYYLPITQKLYFAPRGGFDVEFTESNWAICIKPNLVYELTEHIAMSLGIGYIGVGQFDDNNNTSFRIGICDNLAWGIAYKF</sequence>
<comment type="caution">
    <text evidence="1">The sequence shown here is derived from an EMBL/GenBank/DDBJ whole genome shotgun (WGS) entry which is preliminary data.</text>
</comment>
<reference evidence="1 2" key="1">
    <citation type="journal article" date="2018" name="Nat. Biotechnol.">
        <title>A standardized bacterial taxonomy based on genome phylogeny substantially revises the tree of life.</title>
        <authorList>
            <person name="Parks D.H."/>
            <person name="Chuvochina M."/>
            <person name="Waite D.W."/>
            <person name="Rinke C."/>
            <person name="Skarshewski A."/>
            <person name="Chaumeil P.A."/>
            <person name="Hugenholtz P."/>
        </authorList>
    </citation>
    <scope>NUCLEOTIDE SEQUENCE [LARGE SCALE GENOMIC DNA]</scope>
    <source>
        <strain evidence="1">UBA11482</strain>
    </source>
</reference>
<dbReference type="AlphaFoldDB" id="A0A316RHM6"/>
<proteinExistence type="predicted"/>
<evidence type="ECO:0008006" key="3">
    <source>
        <dbReference type="Google" id="ProtNLM"/>
    </source>
</evidence>
<organism evidence="1 2">
    <name type="scientific">Coprobacter fastidiosus</name>
    <dbReference type="NCBI Taxonomy" id="1099853"/>
    <lineage>
        <taxon>Bacteria</taxon>
        <taxon>Pseudomonadati</taxon>
        <taxon>Bacteroidota</taxon>
        <taxon>Bacteroidia</taxon>
        <taxon>Bacteroidales</taxon>
        <taxon>Barnesiellaceae</taxon>
        <taxon>Coprobacter</taxon>
    </lineage>
</organism>
<evidence type="ECO:0000313" key="1">
    <source>
        <dbReference type="EMBL" id="HBJ07448.1"/>
    </source>
</evidence>